<evidence type="ECO:0000256" key="1">
    <source>
        <dbReference type="ARBA" id="ARBA00022448"/>
    </source>
</evidence>
<protein>
    <submittedName>
        <fullName evidence="9">Cytochrome c, class I</fullName>
    </submittedName>
</protein>
<dbReference type="InterPro" id="IPR036909">
    <property type="entry name" value="Cyt_c-like_dom_sf"/>
</dbReference>
<reference evidence="9 10" key="2">
    <citation type="journal article" date="2016" name="Appl. Microbiol. Biotechnol.">
        <title>Mutations improving production and secretion of extracellular lipase by Burkholderia glumae PG1.</title>
        <authorList>
            <person name="Knapp A."/>
            <person name="Voget S."/>
            <person name="Gao R."/>
            <person name="Zaburannyi N."/>
            <person name="Krysciak D."/>
            <person name="Breuer M."/>
            <person name="Hauer B."/>
            <person name="Streit W.R."/>
            <person name="Muller R."/>
            <person name="Daniel R."/>
            <person name="Jaeger K.E."/>
        </authorList>
    </citation>
    <scope>NUCLEOTIDE SEQUENCE [LARGE SCALE GENOMIC DNA]</scope>
    <source>
        <strain evidence="9 10">PG1</strain>
    </source>
</reference>
<dbReference type="GO" id="GO:0046872">
    <property type="term" value="F:metal ion binding"/>
    <property type="evidence" value="ECO:0007669"/>
    <property type="project" value="UniProtKB-KW"/>
</dbReference>
<sequence>MLKRALLSLWLLLLCALAHSAPAHSAPAHSAPAQPAITIATGGKLLRFTAQALLARRDVADIHVARDVSYSKPMTYRAVPLADLIDGTSLPPDTVIETRATDGFAAQLPMDLVRNRDPARAVAYLAVEDPARPWPKLPGKPVSAGPFYLVWVGAQAASVRSEQWPYQVAQFAVERSPAARWPALAVDPTLPATDPVRAGQHLFIAQCLACHRFNGAGSSNIGPDLGRPANPVDYFQRAALHRYIRNPASLRDWPGRAMPAFSPDQLSDREIDLIITYLGYMAHRQ</sequence>
<evidence type="ECO:0000313" key="9">
    <source>
        <dbReference type="EMBL" id="AJK47053.1"/>
    </source>
</evidence>
<evidence type="ECO:0000313" key="10">
    <source>
        <dbReference type="Proteomes" id="UP000031838"/>
    </source>
</evidence>
<organism evidence="9 10">
    <name type="scientific">Burkholderia plantarii</name>
    <dbReference type="NCBI Taxonomy" id="41899"/>
    <lineage>
        <taxon>Bacteria</taxon>
        <taxon>Pseudomonadati</taxon>
        <taxon>Pseudomonadota</taxon>
        <taxon>Betaproteobacteria</taxon>
        <taxon>Burkholderiales</taxon>
        <taxon>Burkholderiaceae</taxon>
        <taxon>Burkholderia</taxon>
    </lineage>
</organism>
<dbReference type="RefSeq" id="WP_042625440.1">
    <property type="nucleotide sequence ID" value="NZ_CP002580.1"/>
</dbReference>
<evidence type="ECO:0000256" key="2">
    <source>
        <dbReference type="ARBA" id="ARBA00022617"/>
    </source>
</evidence>
<dbReference type="InterPro" id="IPR051811">
    <property type="entry name" value="Cytochrome_c550/c551-like"/>
</dbReference>
<feature type="domain" description="Cytochrome c" evidence="8">
    <location>
        <begin position="194"/>
        <end position="282"/>
    </location>
</feature>
<dbReference type="Proteomes" id="UP000031838">
    <property type="component" value="Chromosome 1"/>
</dbReference>
<dbReference type="GO" id="GO:0009055">
    <property type="term" value="F:electron transfer activity"/>
    <property type="evidence" value="ECO:0007669"/>
    <property type="project" value="InterPro"/>
</dbReference>
<dbReference type="PROSITE" id="PS51007">
    <property type="entry name" value="CYTC"/>
    <property type="match status" value="1"/>
</dbReference>
<keyword evidence="7" id="KW-0732">Signal</keyword>
<keyword evidence="4" id="KW-0249">Electron transport</keyword>
<evidence type="ECO:0000256" key="5">
    <source>
        <dbReference type="ARBA" id="ARBA00023004"/>
    </source>
</evidence>
<accession>A0A0B6RUI3</accession>
<keyword evidence="1" id="KW-0813">Transport</keyword>
<feature type="signal peptide" evidence="7">
    <location>
        <begin position="1"/>
        <end position="25"/>
    </location>
</feature>
<keyword evidence="5 6" id="KW-0408">Iron</keyword>
<evidence type="ECO:0000256" key="6">
    <source>
        <dbReference type="PROSITE-ProRule" id="PRU00433"/>
    </source>
</evidence>
<keyword evidence="10" id="KW-1185">Reference proteome</keyword>
<evidence type="ECO:0000256" key="3">
    <source>
        <dbReference type="ARBA" id="ARBA00022723"/>
    </source>
</evidence>
<dbReference type="PANTHER" id="PTHR37823:SF1">
    <property type="entry name" value="CYTOCHROME C-553-LIKE"/>
    <property type="match status" value="1"/>
</dbReference>
<dbReference type="AlphaFoldDB" id="A0A0B6RUI3"/>
<name>A0A0B6RUI3_BURPL</name>
<keyword evidence="3 6" id="KW-0479">Metal-binding</keyword>
<dbReference type="GO" id="GO:0020037">
    <property type="term" value="F:heme binding"/>
    <property type="evidence" value="ECO:0007669"/>
    <property type="project" value="InterPro"/>
</dbReference>
<reference evidence="10" key="1">
    <citation type="submission" date="2011-03" db="EMBL/GenBank/DDBJ databases">
        <authorList>
            <person name="Voget S."/>
            <person name="Streit W.R."/>
            <person name="Jaeger K.E."/>
            <person name="Daniel R."/>
        </authorList>
    </citation>
    <scope>NUCLEOTIDE SEQUENCE [LARGE SCALE GENOMIC DNA]</scope>
    <source>
        <strain evidence="10">PG1</strain>
    </source>
</reference>
<evidence type="ECO:0000256" key="7">
    <source>
        <dbReference type="SAM" id="SignalP"/>
    </source>
</evidence>
<dbReference type="Gene3D" id="1.10.760.10">
    <property type="entry name" value="Cytochrome c-like domain"/>
    <property type="match status" value="1"/>
</dbReference>
<feature type="chain" id="PRO_5002122024" evidence="7">
    <location>
        <begin position="26"/>
        <end position="285"/>
    </location>
</feature>
<proteinExistence type="predicted"/>
<gene>
    <name evidence="9" type="ORF">BGL_1c25640</name>
</gene>
<dbReference type="EMBL" id="CP002580">
    <property type="protein sequence ID" value="AJK47053.1"/>
    <property type="molecule type" value="Genomic_DNA"/>
</dbReference>
<dbReference type="HOGENOM" id="CLU_065353_0_0_4"/>
<dbReference type="PANTHER" id="PTHR37823">
    <property type="entry name" value="CYTOCHROME C-553-LIKE"/>
    <property type="match status" value="1"/>
</dbReference>
<dbReference type="Pfam" id="PF13442">
    <property type="entry name" value="Cytochrome_CBB3"/>
    <property type="match status" value="1"/>
</dbReference>
<dbReference type="KEGG" id="bgp:BGL_1c25640"/>
<dbReference type="InterPro" id="IPR009056">
    <property type="entry name" value="Cyt_c-like_dom"/>
</dbReference>
<keyword evidence="2 6" id="KW-0349">Heme</keyword>
<dbReference type="SUPFAM" id="SSF46626">
    <property type="entry name" value="Cytochrome c"/>
    <property type="match status" value="1"/>
</dbReference>
<evidence type="ECO:0000259" key="8">
    <source>
        <dbReference type="PROSITE" id="PS51007"/>
    </source>
</evidence>
<evidence type="ECO:0000256" key="4">
    <source>
        <dbReference type="ARBA" id="ARBA00022982"/>
    </source>
</evidence>